<comment type="caution">
    <text evidence="5">The sequence shown here is derived from an EMBL/GenBank/DDBJ whole genome shotgun (WGS) entry which is preliminary data.</text>
</comment>
<keyword evidence="2" id="KW-0238">DNA-binding</keyword>
<proteinExistence type="predicted"/>
<dbReference type="InterPro" id="IPR011711">
    <property type="entry name" value="GntR_C"/>
</dbReference>
<dbReference type="InterPro" id="IPR000524">
    <property type="entry name" value="Tscrpt_reg_HTH_GntR"/>
</dbReference>
<dbReference type="EMBL" id="BAAAYN010000003">
    <property type="protein sequence ID" value="GAA3382553.1"/>
    <property type="molecule type" value="Genomic_DNA"/>
</dbReference>
<evidence type="ECO:0000313" key="6">
    <source>
        <dbReference type="Proteomes" id="UP001501676"/>
    </source>
</evidence>
<dbReference type="RefSeq" id="WP_345726276.1">
    <property type="nucleotide sequence ID" value="NZ_BAAAYN010000003.1"/>
</dbReference>
<sequence>MSQEVDFVADEAGGLSRPTSAQQVAAHIRRMIFEQRLRAGERVPQDEIAAELRVSRVPVREAVIALDREGWVTSRPHLGAFVNGLDENSVRDHYELLGLAYGLAARRAVERGSEDGVTTLANIAKELQATNDADAFSALNTAFLRQLLLMASSRRITAVARVITTNIVPGNFFAEVPGAIRIHKRGLRAVVKALRAGDGPGAEVAFVDTLRAEADGVVSLLADRGLLS</sequence>
<reference evidence="6" key="1">
    <citation type="journal article" date="2019" name="Int. J. Syst. Evol. Microbiol.">
        <title>The Global Catalogue of Microorganisms (GCM) 10K type strain sequencing project: providing services to taxonomists for standard genome sequencing and annotation.</title>
        <authorList>
            <consortium name="The Broad Institute Genomics Platform"/>
            <consortium name="The Broad Institute Genome Sequencing Center for Infectious Disease"/>
            <person name="Wu L."/>
            <person name="Ma J."/>
        </authorList>
    </citation>
    <scope>NUCLEOTIDE SEQUENCE [LARGE SCALE GENOMIC DNA]</scope>
    <source>
        <strain evidence="6">JCM 9458</strain>
    </source>
</reference>
<dbReference type="SMART" id="SM00895">
    <property type="entry name" value="FCD"/>
    <property type="match status" value="1"/>
</dbReference>
<dbReference type="Pfam" id="PF00392">
    <property type="entry name" value="GntR"/>
    <property type="match status" value="1"/>
</dbReference>
<keyword evidence="6" id="KW-1185">Reference proteome</keyword>
<dbReference type="SUPFAM" id="SSF48008">
    <property type="entry name" value="GntR ligand-binding domain-like"/>
    <property type="match status" value="1"/>
</dbReference>
<protein>
    <submittedName>
        <fullName evidence="5">GntR family transcriptional regulator</fullName>
    </submittedName>
</protein>
<keyword evidence="1" id="KW-0805">Transcription regulation</keyword>
<dbReference type="Proteomes" id="UP001501676">
    <property type="component" value="Unassembled WGS sequence"/>
</dbReference>
<dbReference type="PROSITE" id="PS50949">
    <property type="entry name" value="HTH_GNTR"/>
    <property type="match status" value="1"/>
</dbReference>
<dbReference type="Pfam" id="PF07729">
    <property type="entry name" value="FCD"/>
    <property type="match status" value="1"/>
</dbReference>
<dbReference type="Gene3D" id="1.10.10.10">
    <property type="entry name" value="Winged helix-like DNA-binding domain superfamily/Winged helix DNA-binding domain"/>
    <property type="match status" value="1"/>
</dbReference>
<dbReference type="PANTHER" id="PTHR43537">
    <property type="entry name" value="TRANSCRIPTIONAL REGULATOR, GNTR FAMILY"/>
    <property type="match status" value="1"/>
</dbReference>
<evidence type="ECO:0000313" key="5">
    <source>
        <dbReference type="EMBL" id="GAA3382553.1"/>
    </source>
</evidence>
<dbReference type="InterPro" id="IPR008920">
    <property type="entry name" value="TF_FadR/GntR_C"/>
</dbReference>
<feature type="domain" description="HTH gntR-type" evidence="4">
    <location>
        <begin position="18"/>
        <end position="85"/>
    </location>
</feature>
<organism evidence="5 6">
    <name type="scientific">Cryptosporangium minutisporangium</name>
    <dbReference type="NCBI Taxonomy" id="113569"/>
    <lineage>
        <taxon>Bacteria</taxon>
        <taxon>Bacillati</taxon>
        <taxon>Actinomycetota</taxon>
        <taxon>Actinomycetes</taxon>
        <taxon>Cryptosporangiales</taxon>
        <taxon>Cryptosporangiaceae</taxon>
        <taxon>Cryptosporangium</taxon>
    </lineage>
</organism>
<evidence type="ECO:0000256" key="2">
    <source>
        <dbReference type="ARBA" id="ARBA00023125"/>
    </source>
</evidence>
<evidence type="ECO:0000256" key="1">
    <source>
        <dbReference type="ARBA" id="ARBA00023015"/>
    </source>
</evidence>
<name>A0ABP6SR98_9ACTN</name>
<gene>
    <name evidence="5" type="ORF">GCM10020369_04870</name>
</gene>
<evidence type="ECO:0000256" key="3">
    <source>
        <dbReference type="ARBA" id="ARBA00023163"/>
    </source>
</evidence>
<dbReference type="CDD" id="cd07377">
    <property type="entry name" value="WHTH_GntR"/>
    <property type="match status" value="1"/>
</dbReference>
<dbReference type="SMART" id="SM00345">
    <property type="entry name" value="HTH_GNTR"/>
    <property type="match status" value="1"/>
</dbReference>
<dbReference type="SUPFAM" id="SSF46785">
    <property type="entry name" value="Winged helix' DNA-binding domain"/>
    <property type="match status" value="1"/>
</dbReference>
<accession>A0ABP6SR98</accession>
<dbReference type="InterPro" id="IPR036390">
    <property type="entry name" value="WH_DNA-bd_sf"/>
</dbReference>
<dbReference type="InterPro" id="IPR036388">
    <property type="entry name" value="WH-like_DNA-bd_sf"/>
</dbReference>
<evidence type="ECO:0000259" key="4">
    <source>
        <dbReference type="PROSITE" id="PS50949"/>
    </source>
</evidence>
<dbReference type="PANTHER" id="PTHR43537:SF45">
    <property type="entry name" value="GNTR FAMILY REGULATORY PROTEIN"/>
    <property type="match status" value="1"/>
</dbReference>
<dbReference type="Gene3D" id="1.20.120.530">
    <property type="entry name" value="GntR ligand-binding domain-like"/>
    <property type="match status" value="1"/>
</dbReference>
<keyword evidence="3" id="KW-0804">Transcription</keyword>